<keyword evidence="4 11" id="KW-0812">Transmembrane</keyword>
<sequence length="191" mass="20122">MLKELRPALVLLGAFTLITGALYPAAVTGIAKLAFPKQAEGSVILRSGKPVGSILIGQTFTSPKYFWSRPSATSPMPHNAASGNGSNQGPLNPALTEAVKARIEALKASDPQQHDPIPVDLVTTSGSGLDPHISPAAAAWQAPRVARERGLDRARVDALIAQHTQGRQLGVLGEPRVNVLMLNLALDALKY</sequence>
<feature type="compositionally biased region" description="Polar residues" evidence="12">
    <location>
        <begin position="71"/>
        <end position="90"/>
    </location>
</feature>
<comment type="caution">
    <text evidence="13">The sequence shown here is derived from an EMBL/GenBank/DDBJ whole genome shotgun (WGS) entry which is preliminary data.</text>
</comment>
<dbReference type="RefSeq" id="WP_183632561.1">
    <property type="nucleotide sequence ID" value="NZ_BAABLE010000011.1"/>
</dbReference>
<name>A0A840BJC0_9RHOO</name>
<protein>
    <recommendedName>
        <fullName evidence="11">Potassium-transporting ATPase KdpC subunit</fullName>
    </recommendedName>
    <alternativeName>
        <fullName evidence="11">ATP phosphohydrolase [potassium-transporting] C chain</fullName>
    </alternativeName>
    <alternativeName>
        <fullName evidence="11">Potassium-binding and translocating subunit C</fullName>
    </alternativeName>
    <alternativeName>
        <fullName evidence="11">Potassium-translocating ATPase C chain</fullName>
    </alternativeName>
</protein>
<keyword evidence="8 11" id="KW-1133">Transmembrane helix</keyword>
<gene>
    <name evidence="11" type="primary">kdpC</name>
    <name evidence="13" type="ORF">GGR36_001006</name>
</gene>
<dbReference type="InterPro" id="IPR003820">
    <property type="entry name" value="KdpC"/>
</dbReference>
<comment type="similarity">
    <text evidence="11">Belongs to the KdpC family.</text>
</comment>
<accession>A0A840BJC0</accession>
<reference evidence="13 14" key="1">
    <citation type="submission" date="2020-08" db="EMBL/GenBank/DDBJ databases">
        <title>Genomic Encyclopedia of Type Strains, Phase IV (KMG-IV): sequencing the most valuable type-strain genomes for metagenomic binning, comparative biology and taxonomic classification.</title>
        <authorList>
            <person name="Goeker M."/>
        </authorList>
    </citation>
    <scope>NUCLEOTIDE SEQUENCE [LARGE SCALE GENOMIC DNA]</scope>
    <source>
        <strain evidence="13 14">DSM 106739</strain>
    </source>
</reference>
<keyword evidence="7 11" id="KW-0630">Potassium</keyword>
<comment type="subcellular location">
    <subcellularLocation>
        <location evidence="11">Cell membrane</location>
        <topology evidence="11">Single-pass membrane protein</topology>
    </subcellularLocation>
</comment>
<keyword evidence="9 11" id="KW-0406">Ion transport</keyword>
<evidence type="ECO:0000256" key="3">
    <source>
        <dbReference type="ARBA" id="ARBA00022538"/>
    </source>
</evidence>
<dbReference type="GO" id="GO:0008556">
    <property type="term" value="F:P-type potassium transmembrane transporter activity"/>
    <property type="evidence" value="ECO:0007669"/>
    <property type="project" value="InterPro"/>
</dbReference>
<keyword evidence="10 11" id="KW-0472">Membrane</keyword>
<keyword evidence="2 11" id="KW-1003">Cell membrane</keyword>
<keyword evidence="14" id="KW-1185">Reference proteome</keyword>
<comment type="subunit">
    <text evidence="11">The system is composed of three essential subunits: KdpA, KdpB and KdpC.</text>
</comment>
<dbReference type="PIRSF" id="PIRSF001296">
    <property type="entry name" value="K_ATPase_KdpC"/>
    <property type="match status" value="1"/>
</dbReference>
<evidence type="ECO:0000256" key="12">
    <source>
        <dbReference type="SAM" id="MobiDB-lite"/>
    </source>
</evidence>
<keyword evidence="5 11" id="KW-0547">Nucleotide-binding</keyword>
<dbReference type="Proteomes" id="UP000561045">
    <property type="component" value="Unassembled WGS sequence"/>
</dbReference>
<evidence type="ECO:0000256" key="6">
    <source>
        <dbReference type="ARBA" id="ARBA00022840"/>
    </source>
</evidence>
<evidence type="ECO:0000256" key="8">
    <source>
        <dbReference type="ARBA" id="ARBA00022989"/>
    </source>
</evidence>
<evidence type="ECO:0000256" key="4">
    <source>
        <dbReference type="ARBA" id="ARBA00022692"/>
    </source>
</evidence>
<evidence type="ECO:0000313" key="14">
    <source>
        <dbReference type="Proteomes" id="UP000561045"/>
    </source>
</evidence>
<dbReference type="NCBIfam" id="TIGR00681">
    <property type="entry name" value="kdpC"/>
    <property type="match status" value="1"/>
</dbReference>
<evidence type="ECO:0000313" key="13">
    <source>
        <dbReference type="EMBL" id="MBB4011698.1"/>
    </source>
</evidence>
<dbReference type="EMBL" id="JACIET010000001">
    <property type="protein sequence ID" value="MBB4011698.1"/>
    <property type="molecule type" value="Genomic_DNA"/>
</dbReference>
<evidence type="ECO:0000256" key="1">
    <source>
        <dbReference type="ARBA" id="ARBA00022448"/>
    </source>
</evidence>
<dbReference type="NCBIfam" id="NF001454">
    <property type="entry name" value="PRK00315.1"/>
    <property type="match status" value="1"/>
</dbReference>
<dbReference type="HAMAP" id="MF_00276">
    <property type="entry name" value="KdpC"/>
    <property type="match status" value="1"/>
</dbReference>
<dbReference type="AlphaFoldDB" id="A0A840BJC0"/>
<organism evidence="13 14">
    <name type="scientific">Niveibacterium umoris</name>
    <dbReference type="NCBI Taxonomy" id="1193620"/>
    <lineage>
        <taxon>Bacteria</taxon>
        <taxon>Pseudomonadati</taxon>
        <taxon>Pseudomonadota</taxon>
        <taxon>Betaproteobacteria</taxon>
        <taxon>Rhodocyclales</taxon>
        <taxon>Rhodocyclaceae</taxon>
        <taxon>Niveibacterium</taxon>
    </lineage>
</organism>
<feature type="region of interest" description="Disordered" evidence="12">
    <location>
        <begin position="71"/>
        <end position="92"/>
    </location>
</feature>
<keyword evidence="6 11" id="KW-0067">ATP-binding</keyword>
<evidence type="ECO:0000256" key="9">
    <source>
        <dbReference type="ARBA" id="ARBA00023065"/>
    </source>
</evidence>
<evidence type="ECO:0000256" key="7">
    <source>
        <dbReference type="ARBA" id="ARBA00022958"/>
    </source>
</evidence>
<dbReference type="PANTHER" id="PTHR30042">
    <property type="entry name" value="POTASSIUM-TRANSPORTING ATPASE C CHAIN"/>
    <property type="match status" value="1"/>
</dbReference>
<proteinExistence type="inferred from homology"/>
<evidence type="ECO:0000256" key="11">
    <source>
        <dbReference type="HAMAP-Rule" id="MF_00276"/>
    </source>
</evidence>
<evidence type="ECO:0000256" key="2">
    <source>
        <dbReference type="ARBA" id="ARBA00022475"/>
    </source>
</evidence>
<keyword evidence="1 11" id="KW-0813">Transport</keyword>
<comment type="function">
    <text evidence="11">Part of the high-affinity ATP-driven potassium transport (or Kdp) system, which catalyzes the hydrolysis of ATP coupled with the electrogenic transport of potassium into the cytoplasm. This subunit acts as a catalytic chaperone that increases the ATP-binding affinity of the ATP-hydrolyzing subunit KdpB by the formation of a transient KdpB/KdpC/ATP ternary complex.</text>
</comment>
<dbReference type="GO" id="GO:0005524">
    <property type="term" value="F:ATP binding"/>
    <property type="evidence" value="ECO:0007669"/>
    <property type="project" value="UniProtKB-UniRule"/>
</dbReference>
<evidence type="ECO:0000256" key="10">
    <source>
        <dbReference type="ARBA" id="ARBA00023136"/>
    </source>
</evidence>
<dbReference type="GO" id="GO:0005886">
    <property type="term" value="C:plasma membrane"/>
    <property type="evidence" value="ECO:0007669"/>
    <property type="project" value="UniProtKB-SubCell"/>
</dbReference>
<evidence type="ECO:0000256" key="5">
    <source>
        <dbReference type="ARBA" id="ARBA00022741"/>
    </source>
</evidence>
<keyword evidence="3 11" id="KW-0633">Potassium transport</keyword>
<dbReference type="Pfam" id="PF02669">
    <property type="entry name" value="KdpC"/>
    <property type="match status" value="1"/>
</dbReference>
<dbReference type="PANTHER" id="PTHR30042:SF2">
    <property type="entry name" value="POTASSIUM-TRANSPORTING ATPASE KDPC SUBUNIT"/>
    <property type="match status" value="1"/>
</dbReference>